<dbReference type="SUPFAM" id="SSF46785">
    <property type="entry name" value="Winged helix' DNA-binding domain"/>
    <property type="match status" value="1"/>
</dbReference>
<keyword evidence="3" id="KW-1185">Reference proteome</keyword>
<accession>A0ABP8JB84</accession>
<protein>
    <recommendedName>
        <fullName evidence="1">HTH marR-type domain-containing protein</fullName>
    </recommendedName>
</protein>
<dbReference type="Proteomes" id="UP001500635">
    <property type="component" value="Unassembled WGS sequence"/>
</dbReference>
<dbReference type="SMART" id="SM00347">
    <property type="entry name" value="HTH_MARR"/>
    <property type="match status" value="1"/>
</dbReference>
<feature type="domain" description="HTH marR-type" evidence="1">
    <location>
        <begin position="9"/>
        <end position="141"/>
    </location>
</feature>
<evidence type="ECO:0000313" key="3">
    <source>
        <dbReference type="Proteomes" id="UP001500635"/>
    </source>
</evidence>
<dbReference type="EMBL" id="BAABFR010000014">
    <property type="protein sequence ID" value="GAA4388145.1"/>
    <property type="molecule type" value="Genomic_DNA"/>
</dbReference>
<gene>
    <name evidence="2" type="ORF">GCM10023147_13400</name>
</gene>
<dbReference type="InterPro" id="IPR052526">
    <property type="entry name" value="HTH-type_Bedaq_tolerance"/>
</dbReference>
<comment type="caution">
    <text evidence="2">The sequence shown here is derived from an EMBL/GenBank/DDBJ whole genome shotgun (WGS) entry which is preliminary data.</text>
</comment>
<dbReference type="PANTHER" id="PTHR39515">
    <property type="entry name" value="CONSERVED PROTEIN"/>
    <property type="match status" value="1"/>
</dbReference>
<dbReference type="InterPro" id="IPR036390">
    <property type="entry name" value="WH_DNA-bd_sf"/>
</dbReference>
<dbReference type="InterPro" id="IPR000835">
    <property type="entry name" value="HTH_MarR-typ"/>
</dbReference>
<organism evidence="2 3">
    <name type="scientific">Tsukamurella soli</name>
    <dbReference type="NCBI Taxonomy" id="644556"/>
    <lineage>
        <taxon>Bacteria</taxon>
        <taxon>Bacillati</taxon>
        <taxon>Actinomycetota</taxon>
        <taxon>Actinomycetes</taxon>
        <taxon>Mycobacteriales</taxon>
        <taxon>Tsukamurellaceae</taxon>
        <taxon>Tsukamurella</taxon>
    </lineage>
</organism>
<dbReference type="PROSITE" id="PS50995">
    <property type="entry name" value="HTH_MARR_2"/>
    <property type="match status" value="1"/>
</dbReference>
<dbReference type="Gene3D" id="1.10.10.10">
    <property type="entry name" value="Winged helix-like DNA-binding domain superfamily/Winged helix DNA-binding domain"/>
    <property type="match status" value="1"/>
</dbReference>
<dbReference type="InterPro" id="IPR036388">
    <property type="entry name" value="WH-like_DNA-bd_sf"/>
</dbReference>
<dbReference type="RefSeq" id="WP_344992697.1">
    <property type="nucleotide sequence ID" value="NZ_BAABFR010000014.1"/>
</dbReference>
<proteinExistence type="predicted"/>
<evidence type="ECO:0000313" key="2">
    <source>
        <dbReference type="EMBL" id="GAA4388145.1"/>
    </source>
</evidence>
<sequence>MGTDDAADPGELAARLRPALNQLHFMIRRRTPGPDLTPSQQSVLSTLMATGPIRMGELARLERIRLPSTTSAVDGLERQGLVERTTDPTDRRAVVVQLSPEGIATTQELQRARNEALAGFLATLSTGERENLYTAIPALNRLTELYRSEP</sequence>
<dbReference type="PANTHER" id="PTHR39515:SF2">
    <property type="entry name" value="HTH-TYPE TRANSCRIPTIONAL REGULATOR RV0880"/>
    <property type="match status" value="1"/>
</dbReference>
<name>A0ABP8JB84_9ACTN</name>
<reference evidence="3" key="1">
    <citation type="journal article" date="2019" name="Int. J. Syst. Evol. Microbiol.">
        <title>The Global Catalogue of Microorganisms (GCM) 10K type strain sequencing project: providing services to taxonomists for standard genome sequencing and annotation.</title>
        <authorList>
            <consortium name="The Broad Institute Genomics Platform"/>
            <consortium name="The Broad Institute Genome Sequencing Center for Infectious Disease"/>
            <person name="Wu L."/>
            <person name="Ma J."/>
        </authorList>
    </citation>
    <scope>NUCLEOTIDE SEQUENCE [LARGE SCALE GENOMIC DNA]</scope>
    <source>
        <strain evidence="3">JCM 17688</strain>
    </source>
</reference>
<evidence type="ECO:0000259" key="1">
    <source>
        <dbReference type="PROSITE" id="PS50995"/>
    </source>
</evidence>
<dbReference type="Pfam" id="PF01047">
    <property type="entry name" value="MarR"/>
    <property type="match status" value="1"/>
</dbReference>